<dbReference type="Proteomes" id="UP001595793">
    <property type="component" value="Unassembled WGS sequence"/>
</dbReference>
<comment type="caution">
    <text evidence="1">The sequence shown here is derived from an EMBL/GenBank/DDBJ whole genome shotgun (WGS) entry which is preliminary data.</text>
</comment>
<dbReference type="EMBL" id="JBHSAS010000006">
    <property type="protein sequence ID" value="MFC4027632.1"/>
    <property type="molecule type" value="Genomic_DNA"/>
</dbReference>
<sequence>MKYCYSNSQGPGADGDRVKWAKKLSKEETSRYSVSNIIDF</sequence>
<evidence type="ECO:0000313" key="2">
    <source>
        <dbReference type="Proteomes" id="UP001595793"/>
    </source>
</evidence>
<dbReference type="RefSeq" id="WP_290233696.1">
    <property type="nucleotide sequence ID" value="NZ_JAUFPZ010000002.1"/>
</dbReference>
<evidence type="ECO:0000313" key="1">
    <source>
        <dbReference type="EMBL" id="MFC4027632.1"/>
    </source>
</evidence>
<name>A0ABV8H9M3_9FLAO</name>
<accession>A0ABV8H9M3</accession>
<proteinExistence type="predicted"/>
<keyword evidence="2" id="KW-1185">Reference proteome</keyword>
<reference evidence="2" key="1">
    <citation type="journal article" date="2019" name="Int. J. Syst. Evol. Microbiol.">
        <title>The Global Catalogue of Microorganisms (GCM) 10K type strain sequencing project: providing services to taxonomists for standard genome sequencing and annotation.</title>
        <authorList>
            <consortium name="The Broad Institute Genomics Platform"/>
            <consortium name="The Broad Institute Genome Sequencing Center for Infectious Disease"/>
            <person name="Wu L."/>
            <person name="Ma J."/>
        </authorList>
    </citation>
    <scope>NUCLEOTIDE SEQUENCE [LARGE SCALE GENOMIC DNA]</scope>
    <source>
        <strain evidence="2">CECT 9128</strain>
    </source>
</reference>
<gene>
    <name evidence="1" type="ORF">ACFOS1_09485</name>
</gene>
<protein>
    <submittedName>
        <fullName evidence="1">Uncharacterized protein</fullName>
    </submittedName>
</protein>
<organism evidence="1 2">
    <name type="scientific">Zunongwangia endophytica</name>
    <dbReference type="NCBI Taxonomy" id="1808945"/>
    <lineage>
        <taxon>Bacteria</taxon>
        <taxon>Pseudomonadati</taxon>
        <taxon>Bacteroidota</taxon>
        <taxon>Flavobacteriia</taxon>
        <taxon>Flavobacteriales</taxon>
        <taxon>Flavobacteriaceae</taxon>
        <taxon>Zunongwangia</taxon>
    </lineage>
</organism>